<dbReference type="InterPro" id="IPR036823">
    <property type="entry name" value="Ribosomal_uS7_dom_sf"/>
</dbReference>
<dbReference type="Pfam" id="PF00177">
    <property type="entry name" value="Ribosomal_S7"/>
    <property type="match status" value="1"/>
</dbReference>
<dbReference type="InterPro" id="IPR023798">
    <property type="entry name" value="Ribosomal_uS7_dom"/>
</dbReference>
<organism evidence="5">
    <name type="scientific">Strombidinopsis acuminata</name>
    <dbReference type="NCBI Taxonomy" id="141414"/>
    <lineage>
        <taxon>Eukaryota</taxon>
        <taxon>Sar</taxon>
        <taxon>Alveolata</taxon>
        <taxon>Ciliophora</taxon>
        <taxon>Intramacronucleata</taxon>
        <taxon>Spirotrichea</taxon>
        <taxon>Choreotrichia</taxon>
        <taxon>Choreotrichida</taxon>
        <taxon>Strombidinopsidae</taxon>
        <taxon>Strombidinopsis</taxon>
    </lineage>
</organism>
<accession>A0A7S3X6J6</accession>
<dbReference type="PANTHER" id="PTHR11205">
    <property type="entry name" value="RIBOSOMAL PROTEIN S7"/>
    <property type="match status" value="1"/>
</dbReference>
<comment type="similarity">
    <text evidence="1">Belongs to the universal ribosomal protein uS7 family.</text>
</comment>
<keyword evidence="3" id="KW-0687">Ribonucleoprotein</keyword>
<reference evidence="5" key="1">
    <citation type="submission" date="2021-01" db="EMBL/GenBank/DDBJ databases">
        <authorList>
            <person name="Corre E."/>
            <person name="Pelletier E."/>
            <person name="Niang G."/>
            <person name="Scheremetjew M."/>
            <person name="Finn R."/>
            <person name="Kale V."/>
            <person name="Holt S."/>
            <person name="Cochrane G."/>
            <person name="Meng A."/>
            <person name="Brown T."/>
            <person name="Cohen L."/>
        </authorList>
    </citation>
    <scope>NUCLEOTIDE SEQUENCE</scope>
    <source>
        <strain evidence="5">SPMC142</strain>
    </source>
</reference>
<gene>
    <name evidence="5" type="ORF">SACU0126_LOCUS31942</name>
</gene>
<dbReference type="PIRSF" id="PIRSF002122">
    <property type="entry name" value="RPS7p_RPS7a_RPS5e_RPS7o"/>
    <property type="match status" value="1"/>
</dbReference>
<dbReference type="InterPro" id="IPR005716">
    <property type="entry name" value="Ribosomal_uS7_euk/arc"/>
</dbReference>
<name>A0A7S3X6J6_9SPIT</name>
<dbReference type="GO" id="GO:0003735">
    <property type="term" value="F:structural constituent of ribosome"/>
    <property type="evidence" value="ECO:0007669"/>
    <property type="project" value="InterPro"/>
</dbReference>
<feature type="domain" description="Small ribosomal subunit protein uS7" evidence="4">
    <location>
        <begin position="54"/>
        <end position="216"/>
    </location>
</feature>
<evidence type="ECO:0000256" key="3">
    <source>
        <dbReference type="ARBA" id="ARBA00023274"/>
    </source>
</evidence>
<dbReference type="SUPFAM" id="SSF47973">
    <property type="entry name" value="Ribosomal protein S7"/>
    <property type="match status" value="1"/>
</dbReference>
<dbReference type="NCBIfam" id="TIGR01028">
    <property type="entry name" value="uS7_euk_arch"/>
    <property type="match status" value="1"/>
</dbReference>
<dbReference type="CDD" id="cd14867">
    <property type="entry name" value="uS7_Eukaryote"/>
    <property type="match status" value="1"/>
</dbReference>
<evidence type="ECO:0000313" key="5">
    <source>
        <dbReference type="EMBL" id="CAE0597979.1"/>
    </source>
</evidence>
<dbReference type="Gene3D" id="1.10.455.10">
    <property type="entry name" value="Ribosomal protein S7 domain"/>
    <property type="match status" value="1"/>
</dbReference>
<dbReference type="FunFam" id="1.10.455.10:FF:000002">
    <property type="entry name" value="40S ribosomal protein S5"/>
    <property type="match status" value="1"/>
</dbReference>
<sequence length="216" mass="24198">MVENKSEHDASVIIEDDGKPEFAVEPKMFGKWSYEDVQSPDHSLSNYLQVKPVRQQVFVPYTAGRYQQRRFKKAQCPIIERVTCMLMTAKSRNNGKKQMAVRIMKQTLELIHLLTGENPIQVIVTAIAAAGAREDSTRIGSGGVVRRQAVDVSPLRRVNQAIYLICKGARESAFRSLKSISETLADEFINAAKGSQGNSYAVRKKDEIERVAKGNR</sequence>
<dbReference type="EMBL" id="HBIQ01100412">
    <property type="protein sequence ID" value="CAE0597979.1"/>
    <property type="molecule type" value="Transcribed_RNA"/>
</dbReference>
<proteinExistence type="inferred from homology"/>
<dbReference type="InterPro" id="IPR000235">
    <property type="entry name" value="Ribosomal_uS7"/>
</dbReference>
<dbReference type="GO" id="GO:0006412">
    <property type="term" value="P:translation"/>
    <property type="evidence" value="ECO:0007669"/>
    <property type="project" value="InterPro"/>
</dbReference>
<evidence type="ECO:0000256" key="2">
    <source>
        <dbReference type="ARBA" id="ARBA00022980"/>
    </source>
</evidence>
<dbReference type="AlphaFoldDB" id="A0A7S3X6J6"/>
<dbReference type="GO" id="GO:0015935">
    <property type="term" value="C:small ribosomal subunit"/>
    <property type="evidence" value="ECO:0007669"/>
    <property type="project" value="InterPro"/>
</dbReference>
<evidence type="ECO:0000259" key="4">
    <source>
        <dbReference type="Pfam" id="PF00177"/>
    </source>
</evidence>
<keyword evidence="2" id="KW-0689">Ribosomal protein</keyword>
<protein>
    <recommendedName>
        <fullName evidence="4">Small ribosomal subunit protein uS7 domain-containing protein</fullName>
    </recommendedName>
</protein>
<evidence type="ECO:0000256" key="1">
    <source>
        <dbReference type="ARBA" id="ARBA00007151"/>
    </source>
</evidence>